<dbReference type="Proteomes" id="UP000708208">
    <property type="component" value="Unassembled WGS sequence"/>
</dbReference>
<evidence type="ECO:0000313" key="3">
    <source>
        <dbReference type="Proteomes" id="UP000708208"/>
    </source>
</evidence>
<dbReference type="AlphaFoldDB" id="A0A8J2J387"/>
<feature type="region of interest" description="Disordered" evidence="1">
    <location>
        <begin position="1"/>
        <end position="32"/>
    </location>
</feature>
<sequence length="100" mass="11435">MFSYIFGNESNPDINGPLSASGNHEGTPLKRSDVNSNCIITETRSYMSEEWKDDPVPFRNMYNYRTGMVPVEIIPFTFVNPLKIEVTDNPSHKFRCHSGF</sequence>
<organism evidence="2 3">
    <name type="scientific">Allacma fusca</name>
    <dbReference type="NCBI Taxonomy" id="39272"/>
    <lineage>
        <taxon>Eukaryota</taxon>
        <taxon>Metazoa</taxon>
        <taxon>Ecdysozoa</taxon>
        <taxon>Arthropoda</taxon>
        <taxon>Hexapoda</taxon>
        <taxon>Collembola</taxon>
        <taxon>Symphypleona</taxon>
        <taxon>Sminthuridae</taxon>
        <taxon>Allacma</taxon>
    </lineage>
</organism>
<evidence type="ECO:0000313" key="2">
    <source>
        <dbReference type="EMBL" id="CAG7658363.1"/>
    </source>
</evidence>
<feature type="compositionally biased region" description="Polar residues" evidence="1">
    <location>
        <begin position="8"/>
        <end position="24"/>
    </location>
</feature>
<accession>A0A8J2J387</accession>
<name>A0A8J2J387_9HEXA</name>
<reference evidence="2" key="1">
    <citation type="submission" date="2021-06" db="EMBL/GenBank/DDBJ databases">
        <authorList>
            <person name="Hodson N. C."/>
            <person name="Mongue J. A."/>
            <person name="Jaron S. K."/>
        </authorList>
    </citation>
    <scope>NUCLEOTIDE SEQUENCE</scope>
</reference>
<gene>
    <name evidence="2" type="ORF">AFUS01_LOCUS1010</name>
</gene>
<keyword evidence="3" id="KW-1185">Reference proteome</keyword>
<comment type="caution">
    <text evidence="2">The sequence shown here is derived from an EMBL/GenBank/DDBJ whole genome shotgun (WGS) entry which is preliminary data.</text>
</comment>
<protein>
    <submittedName>
        <fullName evidence="2">Uncharacterized protein</fullName>
    </submittedName>
</protein>
<dbReference type="EMBL" id="CAJVCH010005567">
    <property type="protein sequence ID" value="CAG7658363.1"/>
    <property type="molecule type" value="Genomic_DNA"/>
</dbReference>
<evidence type="ECO:0000256" key="1">
    <source>
        <dbReference type="SAM" id="MobiDB-lite"/>
    </source>
</evidence>
<proteinExistence type="predicted"/>